<gene>
    <name evidence="1" type="ORF">CFN16_19665</name>
</gene>
<dbReference type="EMBL" id="CP022313">
    <property type="protein sequence ID" value="AXJ06264.1"/>
    <property type="molecule type" value="Genomic_DNA"/>
</dbReference>
<organism evidence="1 2">
    <name type="scientific">Pseudomonas fluorescens</name>
    <dbReference type="NCBI Taxonomy" id="294"/>
    <lineage>
        <taxon>Bacteria</taxon>
        <taxon>Pseudomonadati</taxon>
        <taxon>Pseudomonadota</taxon>
        <taxon>Gammaproteobacteria</taxon>
        <taxon>Pseudomonadales</taxon>
        <taxon>Pseudomonadaceae</taxon>
        <taxon>Pseudomonas</taxon>
    </lineage>
</organism>
<proteinExistence type="predicted"/>
<evidence type="ECO:0000313" key="1">
    <source>
        <dbReference type="EMBL" id="AXJ06264.1"/>
    </source>
</evidence>
<protein>
    <submittedName>
        <fullName evidence="1">Uncharacterized protein</fullName>
    </submittedName>
</protein>
<sequence length="1484" mass="166564">MQIPLTSVSETSSDTPSSAIRHKALQEEYKQLLEHLRHTPATPMALTERFMKTHPHSPLYMEEKRKPPAATDLPNTSAGYFSLAQLAVYYGLAPWDRTDEAMHQSSLHALDEKRARHALQLESGVNIDELLCAPSESERKSLRNRPRSTSLEAQLASLTDLKIKGVIREFLPATETSLIGHLVRVLPSSASVVDVQAAPTVYLEKLLQSTDADRLAQTLLEKLGWYGSKPGEETSPTVRYKMLSRAIRLWERRDTGATRDIAGYQWHKRSNYGKSYQAIWTEFETHLLNSGRASTAVEAALLAALYRFEFPSDFHRTDIPEDLPYKNSLVWVNFVHGLNLAELIEPDRLSRMTFQQLVDFPLQELAEATEQERELIAWLRFPPTMDWAIANGIVLEDAQSNYSQIDRERAIEALDQYTNRLTAAIAQMDIDSPKRQDIADREIRKVFGHQVFTTDGRKLVRYYGPANESARVPDLKQKRESLRDVYMWKGHANKNWLITRPDGETVTTATFSLDSSGAIHTTATWIPQVIRNRTFPDVNKLFENEYQSWLTTTRAAYKTLLTHLFSCLPHDDLQAMEFGETKIYTLRKATQGLEADQETASLTMPLRLRTGLILRLSNNSKTSWYECLPRAGILRKRNDITDNMLNGLLMTERWRVRTTVRVQVRRGQSVPFDWEAHEKGKLPRKGATCTAIIEQLGNTYPPESPSGYPPLMTSNRAAAIATYIAKALFYFDEDELFAVARNQTDLERLEEKRHTLLDELVNFMPFFGNLDDLDSDNPNKRIGAIFGMYSDSLSFAMPIGKFISGTLKLTSTAVRMGYRHALPQFSGLVAKLLVSSLQNFNPLDGLATLARNLIRGLYAKVRQALVRVVRLIKRLAGRTGTYDFVKSLPEVSDPGRYRLLAPSDELATTRHSADVPVRKVNSTQPFDYRVMDPLTNKPYGPPLADKTFRLSLGRSEYSALEATDQQVTVRVAESAQVRSIPEIDGRTTLFIDEVPYRLDGDSLKRIEMIDDSTTFKHSVCRIRRAPGNEVCINEFFNGGPHPDTPALGSFDEDKGYAPWFGEKICLPQARSGQTGEFFMRDGKLYQVTNGKVQAWRGDLSSLGFPSNLPVPKDQLLANLQFRKGIYGRIEIQGAYAGSDELHRIGAIVVPGADGISTHIFASPINGKYYLATVPSTDQLNQHQTYFMKLLPPVQLKTGLGEELLRVFDGSMTANNMVALHGADNVQRAMRTMETIAIPIGITDNPPANMKWVKVDTSPGEALMFDDEVRMSVNTLPAGSNVWARSRAISDAAKQRTAEIFDTLFQKKVITQGESSVFRINNTMQKLHTSLKWPLNKGNARNIAYAEVTKVDGTREIYVSVSGGKKITKNLPLFKSHPGTGRVQLGDTTYINVDWQASWPMSSLVLDADDSLLAIPRTPMTLPPQPTSLDSESKLIATIRNAYPDRRSISSINIATTMAPCESCAVVMKAFGHTGEDIPLNVIWN</sequence>
<evidence type="ECO:0000313" key="2">
    <source>
        <dbReference type="Proteomes" id="UP000254535"/>
    </source>
</evidence>
<reference evidence="1 2" key="1">
    <citation type="submission" date="2017-07" db="EMBL/GenBank/DDBJ databases">
        <title>Genome sequence of Pseudomonas NEP1.</title>
        <authorList>
            <person name="Nascimento F.X."/>
        </authorList>
    </citation>
    <scope>NUCLEOTIDE SEQUENCE [LARGE SCALE GENOMIC DNA]</scope>
    <source>
        <strain evidence="1 2">NEP1</strain>
    </source>
</reference>
<accession>A0A345V0L2</accession>
<dbReference type="RefSeq" id="WP_115078805.1">
    <property type="nucleotide sequence ID" value="NZ_CP022313.1"/>
</dbReference>
<name>A0A345V0L2_PSEFL</name>
<dbReference type="Proteomes" id="UP000254535">
    <property type="component" value="Chromosome"/>
</dbReference>